<evidence type="ECO:0000256" key="7">
    <source>
        <dbReference type="ARBA" id="ARBA00022759"/>
    </source>
</evidence>
<dbReference type="InterPro" id="IPR004466">
    <property type="entry name" value="RNase_M5"/>
</dbReference>
<evidence type="ECO:0000313" key="15">
    <source>
        <dbReference type="Proteomes" id="UP000036356"/>
    </source>
</evidence>
<name>A0A0J1FUP2_9FIRM</name>
<dbReference type="CDD" id="cd01027">
    <property type="entry name" value="TOPRIM_RNase_M5_like"/>
    <property type="match status" value="1"/>
</dbReference>
<dbReference type="GO" id="GO:0043822">
    <property type="term" value="F:ribonuclease M5 activity"/>
    <property type="evidence" value="ECO:0007669"/>
    <property type="project" value="UniProtKB-UniRule"/>
</dbReference>
<evidence type="ECO:0000256" key="8">
    <source>
        <dbReference type="ARBA" id="ARBA00022801"/>
    </source>
</evidence>
<keyword evidence="8 11" id="KW-0378">Hydrolase</keyword>
<protein>
    <recommendedName>
        <fullName evidence="11 12">Ribonuclease M5</fullName>
        <ecNumber evidence="11 12">3.1.26.8</ecNumber>
    </recommendedName>
    <alternativeName>
        <fullName evidence="11">RNase M5</fullName>
    </alternativeName>
    <alternativeName>
        <fullName evidence="11">Ribosomal RNA terminal maturase M5</fullName>
    </alternativeName>
</protein>
<dbReference type="InterPro" id="IPR025156">
    <property type="entry name" value="RNase_M5_C"/>
</dbReference>
<dbReference type="EMBL" id="LDZY01000003">
    <property type="protein sequence ID" value="KLU67170.1"/>
    <property type="molecule type" value="Genomic_DNA"/>
</dbReference>
<dbReference type="PROSITE" id="PS50880">
    <property type="entry name" value="TOPRIM"/>
    <property type="match status" value="1"/>
</dbReference>
<dbReference type="InterPro" id="IPR006171">
    <property type="entry name" value="TOPRIM_dom"/>
</dbReference>
<dbReference type="EC" id="3.1.26.8" evidence="11 12"/>
<dbReference type="AlphaFoldDB" id="A0A0J1FUP2"/>
<dbReference type="Pfam" id="PF13331">
    <property type="entry name" value="DUF4093"/>
    <property type="match status" value="1"/>
</dbReference>
<gene>
    <name evidence="14" type="primary">rnmV_1</name>
    <name evidence="11" type="synonym">rnmV</name>
    <name evidence="14" type="ORF">DEAC_c11140</name>
</gene>
<dbReference type="SMART" id="SM00493">
    <property type="entry name" value="TOPRIM"/>
    <property type="match status" value="1"/>
</dbReference>
<keyword evidence="1 11" id="KW-0963">Cytoplasm</keyword>
<evidence type="ECO:0000256" key="9">
    <source>
        <dbReference type="ARBA" id="ARBA00022842"/>
    </source>
</evidence>
<dbReference type="GO" id="GO:0046872">
    <property type="term" value="F:metal ion binding"/>
    <property type="evidence" value="ECO:0007669"/>
    <property type="project" value="UniProtKB-KW"/>
</dbReference>
<keyword evidence="9" id="KW-0460">Magnesium</keyword>
<evidence type="ECO:0000256" key="4">
    <source>
        <dbReference type="ARBA" id="ARBA00022722"/>
    </source>
</evidence>
<evidence type="ECO:0000256" key="1">
    <source>
        <dbReference type="ARBA" id="ARBA00022490"/>
    </source>
</evidence>
<dbReference type="GO" id="GO:0005737">
    <property type="term" value="C:cytoplasm"/>
    <property type="evidence" value="ECO:0007669"/>
    <property type="project" value="UniProtKB-SubCell"/>
</dbReference>
<organism evidence="14 15">
    <name type="scientific">Desulfosporosinus acididurans</name>
    <dbReference type="NCBI Taxonomy" id="476652"/>
    <lineage>
        <taxon>Bacteria</taxon>
        <taxon>Bacillati</taxon>
        <taxon>Bacillota</taxon>
        <taxon>Clostridia</taxon>
        <taxon>Eubacteriales</taxon>
        <taxon>Desulfitobacteriaceae</taxon>
        <taxon>Desulfosporosinus</taxon>
    </lineage>
</organism>
<dbReference type="STRING" id="476652.DEAC_c11140"/>
<keyword evidence="4 11" id="KW-0540">Nuclease</keyword>
<reference evidence="14 15" key="1">
    <citation type="submission" date="2015-06" db="EMBL/GenBank/DDBJ databases">
        <title>Draft genome of the moderately acidophilic sulfate reducer Candidatus Desulfosporosinus acididurans strain M1.</title>
        <authorList>
            <person name="Poehlein A."/>
            <person name="Petzsch P."/>
            <person name="Johnson B.D."/>
            <person name="Schloemann M."/>
            <person name="Daniel R."/>
            <person name="Muehling M."/>
        </authorList>
    </citation>
    <scope>NUCLEOTIDE SEQUENCE [LARGE SCALE GENOMIC DNA]</scope>
    <source>
        <strain evidence="14 15">M1</strain>
    </source>
</reference>
<dbReference type="PANTHER" id="PTHR39156">
    <property type="entry name" value="RIBONUCLEASE M5"/>
    <property type="match status" value="1"/>
</dbReference>
<dbReference type="GO" id="GO:0019843">
    <property type="term" value="F:rRNA binding"/>
    <property type="evidence" value="ECO:0007669"/>
    <property type="project" value="UniProtKB-KW"/>
</dbReference>
<evidence type="ECO:0000256" key="3">
    <source>
        <dbReference type="ARBA" id="ARBA00022552"/>
    </source>
</evidence>
<evidence type="ECO:0000256" key="12">
    <source>
        <dbReference type="NCBIfam" id="TIGR00334"/>
    </source>
</evidence>
<comment type="subcellular location">
    <subcellularLocation>
        <location evidence="11">Cytoplasm</location>
    </subcellularLocation>
</comment>
<evidence type="ECO:0000256" key="6">
    <source>
        <dbReference type="ARBA" id="ARBA00022730"/>
    </source>
</evidence>
<comment type="similarity">
    <text evidence="11">Belongs to the ribonuclease M5 family.</text>
</comment>
<evidence type="ECO:0000256" key="2">
    <source>
        <dbReference type="ARBA" id="ARBA00022517"/>
    </source>
</evidence>
<comment type="caution">
    <text evidence="14">The sequence shown here is derived from an EMBL/GenBank/DDBJ whole genome shotgun (WGS) entry which is preliminary data.</text>
</comment>
<dbReference type="InterPro" id="IPR034141">
    <property type="entry name" value="TOPRIM_RNase_M5-like"/>
</dbReference>
<accession>A0A0J1FUP2</accession>
<evidence type="ECO:0000256" key="10">
    <source>
        <dbReference type="ARBA" id="ARBA00022884"/>
    </source>
</evidence>
<keyword evidence="2 11" id="KW-0690">Ribosome biogenesis</keyword>
<keyword evidence="7 11" id="KW-0255">Endonuclease</keyword>
<dbReference type="PATRIC" id="fig|476652.3.peg.1138"/>
<dbReference type="Proteomes" id="UP000036356">
    <property type="component" value="Unassembled WGS sequence"/>
</dbReference>
<keyword evidence="5" id="KW-0479">Metal-binding</keyword>
<keyword evidence="6 11" id="KW-0699">rRNA-binding</keyword>
<dbReference type="PANTHER" id="PTHR39156:SF1">
    <property type="entry name" value="RIBONUCLEASE M5"/>
    <property type="match status" value="1"/>
</dbReference>
<evidence type="ECO:0000256" key="11">
    <source>
        <dbReference type="HAMAP-Rule" id="MF_01469"/>
    </source>
</evidence>
<dbReference type="HAMAP" id="MF_01469">
    <property type="entry name" value="RNase_M5"/>
    <property type="match status" value="1"/>
</dbReference>
<evidence type="ECO:0000259" key="13">
    <source>
        <dbReference type="PROSITE" id="PS50880"/>
    </source>
</evidence>
<comment type="function">
    <text evidence="11">Required for correct processing of both the 5' and 3' ends of 5S rRNA precursor. Cleaves both sides of a double-stranded region yielding mature 5S rRNA in one step.</text>
</comment>
<evidence type="ECO:0000256" key="5">
    <source>
        <dbReference type="ARBA" id="ARBA00022723"/>
    </source>
</evidence>
<dbReference type="Gene3D" id="3.40.1360.10">
    <property type="match status" value="1"/>
</dbReference>
<comment type="catalytic activity">
    <reaction evidence="11">
        <text>Endonucleolytic cleavage of RNA, removing 21 and 42 nucleotides, respectively, from the 5'- and 3'-termini of a 5S-rRNA precursor.</text>
        <dbReference type="EC" id="3.1.26.8"/>
    </reaction>
</comment>
<evidence type="ECO:0000313" key="14">
    <source>
        <dbReference type="EMBL" id="KLU67170.1"/>
    </source>
</evidence>
<keyword evidence="3 11" id="KW-0698">rRNA processing</keyword>
<proteinExistence type="inferred from homology"/>
<keyword evidence="15" id="KW-1185">Reference proteome</keyword>
<feature type="domain" description="Toprim" evidence="13">
    <location>
        <begin position="30"/>
        <end position="126"/>
    </location>
</feature>
<dbReference type="Pfam" id="PF01751">
    <property type="entry name" value="Toprim"/>
    <property type="match status" value="1"/>
</dbReference>
<dbReference type="SUPFAM" id="SSF110455">
    <property type="entry name" value="Toprim domain"/>
    <property type="match status" value="1"/>
</dbReference>
<sequence>MDKLNQNLSLCRISGKIKGVGNGGNIVVIKELIVVEGKNDAHAVRLALGNVDILWTEGFGLTKEKLEYIAEMAVRQGVIVFTDPDTVGEQIRKRIGNYVPQVKHAYLSKKAATKRGDIGVENANLEEIRRAFAHIQQEQESSVETFTMDDLWSAGLAGSSRASDFRLALGRRLGIGDNNAKQFLHRLNRFGISRELFFKVVEEARHGEYC</sequence>
<dbReference type="NCBIfam" id="TIGR00334">
    <property type="entry name" value="5S_RNA_mat_M5"/>
    <property type="match status" value="1"/>
</dbReference>
<keyword evidence="10 11" id="KW-0694">RNA-binding</keyword>
<dbReference type="GO" id="GO:0006364">
    <property type="term" value="P:rRNA processing"/>
    <property type="evidence" value="ECO:0007669"/>
    <property type="project" value="UniProtKB-UniRule"/>
</dbReference>